<keyword evidence="2" id="KW-1185">Reference proteome</keyword>
<dbReference type="Proteomes" id="UP001449657">
    <property type="component" value="Chromosome"/>
</dbReference>
<evidence type="ECO:0000313" key="1">
    <source>
        <dbReference type="EMBL" id="WZN48869.1"/>
    </source>
</evidence>
<dbReference type="RefSeq" id="WP_341843448.1">
    <property type="nucleotide sequence ID" value="NZ_CP149792.1"/>
</dbReference>
<sequence>MQSWDNIVQTAQLGTEKRQPAAPPEPSLAEAVSAVQQHPDIDREEKFLQSAALVFNFRQCGRLPISYTGDGLQPAPAEELVHCSPAAHQALKDIFIFESPGLLALWLQQAAEKQKIARPEVLPVLLDTARQQRVLRPMIAPVLGRRGKWLAQFNPDWQFTTDLPDDELWDTGSPQQRKQVLLRTAQSDPAKALQWLKDTWGKENAAARTELLKDLPPSLFEADLPWLESLLGDKSQKVKDEAIKILQRIPASSLVQRYWELLKSCFQIKVEKKMLGLSSRKILDYNEPESFDPGIFKLGINKINTSGSKNGITENTMVIYQMMQFIPPHYWESYFGESAEEIFTLFSKDEFVEGLLPGIGLALSKHPDEKWATIFAKDERRYFHDILPVLTGKMREEYIIRNFPHSADLVIRFLTEQQQEEWSLEVTRVFMQYAANNHYTCNRGFFNKHIHLLPIRIAGELDKFSADDEYSKKGWTEIAGYVLQLLSIKSQTLQAFQQ</sequence>
<dbReference type="InterPro" id="IPR016024">
    <property type="entry name" value="ARM-type_fold"/>
</dbReference>
<reference evidence="1 2" key="1">
    <citation type="submission" date="2024-03" db="EMBL/GenBank/DDBJ databases">
        <title>Chitinophaga caseinilytica sp. nov., a casein hydrolysing bacterium isolated from forest soil.</title>
        <authorList>
            <person name="Lee D.S."/>
            <person name="Han D.M."/>
            <person name="Baek J.H."/>
            <person name="Choi D.G."/>
            <person name="Jeon J.H."/>
            <person name="Jeon C.O."/>
        </authorList>
    </citation>
    <scope>NUCLEOTIDE SEQUENCE [LARGE SCALE GENOMIC DNA]</scope>
    <source>
        <strain evidence="1 2">KACC 19118</strain>
    </source>
</reference>
<organism evidence="1 2">
    <name type="scientific">Chitinophaga caseinilytica</name>
    <dbReference type="NCBI Taxonomy" id="2267521"/>
    <lineage>
        <taxon>Bacteria</taxon>
        <taxon>Pseudomonadati</taxon>
        <taxon>Bacteroidota</taxon>
        <taxon>Chitinophagia</taxon>
        <taxon>Chitinophagales</taxon>
        <taxon>Chitinophagaceae</taxon>
        <taxon>Chitinophaga</taxon>
    </lineage>
</organism>
<protein>
    <submittedName>
        <fullName evidence="1">DUF5691 domain-containing protein</fullName>
    </submittedName>
</protein>
<evidence type="ECO:0000313" key="2">
    <source>
        <dbReference type="Proteomes" id="UP001449657"/>
    </source>
</evidence>
<dbReference type="SUPFAM" id="SSF48371">
    <property type="entry name" value="ARM repeat"/>
    <property type="match status" value="1"/>
</dbReference>
<gene>
    <name evidence="1" type="ORF">WJU22_11870</name>
</gene>
<dbReference type="EMBL" id="CP150096">
    <property type="protein sequence ID" value="WZN48869.1"/>
    <property type="molecule type" value="Genomic_DNA"/>
</dbReference>
<name>A0ABZ2ZAN9_9BACT</name>
<dbReference type="Pfam" id="PF18944">
    <property type="entry name" value="DUF5691"/>
    <property type="match status" value="1"/>
</dbReference>
<accession>A0ABZ2ZAN9</accession>
<dbReference type="InterPro" id="IPR043746">
    <property type="entry name" value="DUF5691"/>
</dbReference>
<proteinExistence type="predicted"/>